<evidence type="ECO:0000313" key="10">
    <source>
        <dbReference type="EMBL" id="GAQ21252.1"/>
    </source>
</evidence>
<keyword evidence="6 9" id="KW-0418">Kinase</keyword>
<comment type="caution">
    <text evidence="10">The sequence shown here is derived from an EMBL/GenBank/DDBJ whole genome shotgun (WGS) entry which is preliminary data.</text>
</comment>
<dbReference type="InterPro" id="IPR027417">
    <property type="entry name" value="P-loop_NTPase"/>
</dbReference>
<sequence>MSPADSPLSVVVQRVIVMGVSGSGKSTLGRALGAALHAPFLDGDDYHTPQARARMHAGHGLTDADRAPWLARLRAELDAQGRVVLACSALKRTYRDALRAPGTRFLYLDVPEPLLATRLRQRPGHYAGADLLPSQLATLEAPQGGEHDVLTLPVTASTTPSGLLAQALTALKVT</sequence>
<keyword evidence="7 9" id="KW-0067">ATP-binding</keyword>
<dbReference type="Proteomes" id="UP000056209">
    <property type="component" value="Unassembled WGS sequence"/>
</dbReference>
<comment type="similarity">
    <text evidence="2 9">Belongs to the gluconokinase GntK/GntV family.</text>
</comment>
<evidence type="ECO:0000313" key="11">
    <source>
        <dbReference type="Proteomes" id="UP000056209"/>
    </source>
</evidence>
<keyword evidence="5 9" id="KW-0547">Nucleotide-binding</keyword>
<dbReference type="EC" id="2.7.1.12" evidence="3 9"/>
<dbReference type="CDD" id="cd02021">
    <property type="entry name" value="GntK"/>
    <property type="match status" value="1"/>
</dbReference>
<evidence type="ECO:0000256" key="6">
    <source>
        <dbReference type="ARBA" id="ARBA00022777"/>
    </source>
</evidence>
<proteinExistence type="inferred from homology"/>
<evidence type="ECO:0000256" key="9">
    <source>
        <dbReference type="RuleBase" id="RU363066"/>
    </source>
</evidence>
<dbReference type="Pfam" id="PF13671">
    <property type="entry name" value="AAA_33"/>
    <property type="match status" value="1"/>
</dbReference>
<keyword evidence="11" id="KW-1185">Reference proteome</keyword>
<name>A0A117DN90_9DEIO</name>
<dbReference type="GO" id="GO:0046316">
    <property type="term" value="F:gluconokinase activity"/>
    <property type="evidence" value="ECO:0007669"/>
    <property type="project" value="UniProtKB-EC"/>
</dbReference>
<dbReference type="NCBIfam" id="TIGR01313">
    <property type="entry name" value="therm_gnt_kin"/>
    <property type="match status" value="1"/>
</dbReference>
<evidence type="ECO:0000256" key="7">
    <source>
        <dbReference type="ARBA" id="ARBA00022840"/>
    </source>
</evidence>
<reference evidence="11" key="1">
    <citation type="submission" date="2015-11" db="EMBL/GenBank/DDBJ databases">
        <title>Draft Genome Sequence of the Radioresistant Bacterium Deinococcus grandis, Isolated from Freshwater Fish in Japan.</title>
        <authorList>
            <person name="Satoh K."/>
            <person name="Onodera T."/>
            <person name="Omoso K."/>
            <person name="Takeda-Yano K."/>
            <person name="Katayama T."/>
            <person name="Oono Y."/>
            <person name="Narumi I."/>
        </authorList>
    </citation>
    <scope>NUCLEOTIDE SEQUENCE [LARGE SCALE GENOMIC DNA]</scope>
    <source>
        <strain evidence="11">ATCC 43672</strain>
    </source>
</reference>
<dbReference type="RefSeq" id="WP_058976198.1">
    <property type="nucleotide sequence ID" value="NZ_BCMS01000001.1"/>
</dbReference>
<dbReference type="InterPro" id="IPR006001">
    <property type="entry name" value="Therm_gnt_kin"/>
</dbReference>
<evidence type="ECO:0000256" key="4">
    <source>
        <dbReference type="ARBA" id="ARBA00022679"/>
    </source>
</evidence>
<dbReference type="GO" id="GO:0005737">
    <property type="term" value="C:cytoplasm"/>
    <property type="evidence" value="ECO:0007669"/>
    <property type="project" value="TreeGrafter"/>
</dbReference>
<dbReference type="PANTHER" id="PTHR43442">
    <property type="entry name" value="GLUCONOKINASE-RELATED"/>
    <property type="match status" value="1"/>
</dbReference>
<organism evidence="10 11">
    <name type="scientific">Deinococcus grandis</name>
    <dbReference type="NCBI Taxonomy" id="57498"/>
    <lineage>
        <taxon>Bacteria</taxon>
        <taxon>Thermotogati</taxon>
        <taxon>Deinococcota</taxon>
        <taxon>Deinococci</taxon>
        <taxon>Deinococcales</taxon>
        <taxon>Deinococcaceae</taxon>
        <taxon>Deinococcus</taxon>
    </lineage>
</organism>
<comment type="catalytic activity">
    <reaction evidence="8 9">
        <text>D-gluconate + ATP = 6-phospho-D-gluconate + ADP + H(+)</text>
        <dbReference type="Rhea" id="RHEA:19433"/>
        <dbReference type="ChEBI" id="CHEBI:15378"/>
        <dbReference type="ChEBI" id="CHEBI:18391"/>
        <dbReference type="ChEBI" id="CHEBI:30616"/>
        <dbReference type="ChEBI" id="CHEBI:58759"/>
        <dbReference type="ChEBI" id="CHEBI:456216"/>
        <dbReference type="EC" id="2.7.1.12"/>
    </reaction>
</comment>
<evidence type="ECO:0000256" key="3">
    <source>
        <dbReference type="ARBA" id="ARBA00012054"/>
    </source>
</evidence>
<dbReference type="AlphaFoldDB" id="A0A117DN90"/>
<gene>
    <name evidence="10" type="ORF">DEIGR_101279</name>
</gene>
<evidence type="ECO:0000256" key="5">
    <source>
        <dbReference type="ARBA" id="ARBA00022741"/>
    </source>
</evidence>
<comment type="pathway">
    <text evidence="1">Carbohydrate acid metabolism.</text>
</comment>
<dbReference type="GO" id="GO:0005524">
    <property type="term" value="F:ATP binding"/>
    <property type="evidence" value="ECO:0007669"/>
    <property type="project" value="UniProtKB-KW"/>
</dbReference>
<dbReference type="SUPFAM" id="SSF52540">
    <property type="entry name" value="P-loop containing nucleoside triphosphate hydrolases"/>
    <property type="match status" value="1"/>
</dbReference>
<dbReference type="Gene3D" id="3.40.50.300">
    <property type="entry name" value="P-loop containing nucleotide triphosphate hydrolases"/>
    <property type="match status" value="1"/>
</dbReference>
<dbReference type="GO" id="GO:0005975">
    <property type="term" value="P:carbohydrate metabolic process"/>
    <property type="evidence" value="ECO:0007669"/>
    <property type="project" value="InterPro"/>
</dbReference>
<evidence type="ECO:0000256" key="1">
    <source>
        <dbReference type="ARBA" id="ARBA00004761"/>
    </source>
</evidence>
<dbReference type="PANTHER" id="PTHR43442:SF3">
    <property type="entry name" value="GLUCONOKINASE-RELATED"/>
    <property type="match status" value="1"/>
</dbReference>
<accession>A0A117DN90</accession>
<evidence type="ECO:0000256" key="2">
    <source>
        <dbReference type="ARBA" id="ARBA00008420"/>
    </source>
</evidence>
<protein>
    <recommendedName>
        <fullName evidence="3 9">Gluconokinase</fullName>
        <ecNumber evidence="3 9">2.7.1.12</ecNumber>
    </recommendedName>
</protein>
<dbReference type="EMBL" id="BCMS01000001">
    <property type="protein sequence ID" value="GAQ21252.1"/>
    <property type="molecule type" value="Genomic_DNA"/>
</dbReference>
<evidence type="ECO:0000256" key="8">
    <source>
        <dbReference type="ARBA" id="ARBA00048090"/>
    </source>
</evidence>
<keyword evidence="4 9" id="KW-0808">Transferase</keyword>